<reference evidence="1 2" key="1">
    <citation type="submission" date="2015-04" db="EMBL/GenBank/DDBJ databases">
        <title>Complete genome sequence of Schizopora paradoxa KUC8140, a cosmopolitan wood degrader in East Asia.</title>
        <authorList>
            <consortium name="DOE Joint Genome Institute"/>
            <person name="Min B."/>
            <person name="Park H."/>
            <person name="Jang Y."/>
            <person name="Kim J.-J."/>
            <person name="Kim K.H."/>
            <person name="Pangilinan J."/>
            <person name="Lipzen A."/>
            <person name="Riley R."/>
            <person name="Grigoriev I.V."/>
            <person name="Spatafora J.W."/>
            <person name="Choi I.-G."/>
        </authorList>
    </citation>
    <scope>NUCLEOTIDE SEQUENCE [LARGE SCALE GENOMIC DNA]</scope>
    <source>
        <strain evidence="1 2">KUC8140</strain>
    </source>
</reference>
<evidence type="ECO:0000313" key="2">
    <source>
        <dbReference type="Proteomes" id="UP000053477"/>
    </source>
</evidence>
<accession>A0A0H2RJX8</accession>
<evidence type="ECO:0000313" key="1">
    <source>
        <dbReference type="EMBL" id="KLO05096.1"/>
    </source>
</evidence>
<dbReference type="EMBL" id="KQ086364">
    <property type="protein sequence ID" value="KLO05096.1"/>
    <property type="molecule type" value="Genomic_DNA"/>
</dbReference>
<dbReference type="AlphaFoldDB" id="A0A0H2RJX8"/>
<proteinExistence type="predicted"/>
<keyword evidence="2" id="KW-1185">Reference proteome</keyword>
<protein>
    <submittedName>
        <fullName evidence="1">Uncharacterized protein</fullName>
    </submittedName>
</protein>
<organism evidence="1 2">
    <name type="scientific">Schizopora paradoxa</name>
    <dbReference type="NCBI Taxonomy" id="27342"/>
    <lineage>
        <taxon>Eukaryota</taxon>
        <taxon>Fungi</taxon>
        <taxon>Dikarya</taxon>
        <taxon>Basidiomycota</taxon>
        <taxon>Agaricomycotina</taxon>
        <taxon>Agaricomycetes</taxon>
        <taxon>Hymenochaetales</taxon>
        <taxon>Schizoporaceae</taxon>
        <taxon>Schizopora</taxon>
    </lineage>
</organism>
<sequence>MARNARRFLSAELFALSQPVNILPAGLQANGERLETYWLDKGEDKVFKHTFVIGTGAPETFIEDIFAAKYGNLSETEYKAGYAEIQKKTSPFH</sequence>
<gene>
    <name evidence="1" type="ORF">SCHPADRAFT_947185</name>
</gene>
<name>A0A0H2RJX8_9AGAM</name>
<dbReference type="Proteomes" id="UP000053477">
    <property type="component" value="Unassembled WGS sequence"/>
</dbReference>
<dbReference type="InParanoid" id="A0A0H2RJX8"/>